<dbReference type="AlphaFoldDB" id="A0A3N8PEV5"/>
<dbReference type="EMBL" id="QTQV01000021">
    <property type="protein sequence ID" value="RQT09818.1"/>
    <property type="molecule type" value="Genomic_DNA"/>
</dbReference>
<feature type="transmembrane region" description="Helical" evidence="1">
    <location>
        <begin position="91"/>
        <end position="110"/>
    </location>
</feature>
<keyword evidence="1" id="KW-0812">Transmembrane</keyword>
<accession>A0A3N8PEV5</accession>
<evidence type="ECO:0000313" key="3">
    <source>
        <dbReference type="Proteomes" id="UP000277921"/>
    </source>
</evidence>
<gene>
    <name evidence="2" type="ORF">DF051_29485</name>
</gene>
<feature type="transmembrane region" description="Helical" evidence="1">
    <location>
        <begin position="49"/>
        <end position="70"/>
    </location>
</feature>
<evidence type="ECO:0008006" key="4">
    <source>
        <dbReference type="Google" id="ProtNLM"/>
    </source>
</evidence>
<dbReference type="Proteomes" id="UP000277921">
    <property type="component" value="Unassembled WGS sequence"/>
</dbReference>
<evidence type="ECO:0000313" key="2">
    <source>
        <dbReference type="EMBL" id="RQT09818.1"/>
    </source>
</evidence>
<feature type="transmembrane region" description="Helical" evidence="1">
    <location>
        <begin position="116"/>
        <end position="136"/>
    </location>
</feature>
<sequence length="147" mass="16407">MQRLTNTHDRRTLSTVVRITYMVAVLATAPRSGITQYPLALMMLGHGGLLVYAPFYAMLGVASMQAADVLTNVILRGRFECAWLADMRRGLYVYAAFCYLVPPFVLAPVLGDRWGAYMVSVAMAVVSLAMAFHDLFEKRHRRAVCKT</sequence>
<dbReference type="RefSeq" id="WP_124583516.1">
    <property type="nucleotide sequence ID" value="NZ_QTQV01000021.1"/>
</dbReference>
<keyword evidence="1" id="KW-1133">Transmembrane helix</keyword>
<feature type="transmembrane region" description="Helical" evidence="1">
    <location>
        <begin position="12"/>
        <end position="29"/>
    </location>
</feature>
<proteinExistence type="predicted"/>
<comment type="caution">
    <text evidence="2">The sequence shown here is derived from an EMBL/GenBank/DDBJ whole genome shotgun (WGS) entry which is preliminary data.</text>
</comment>
<name>A0A3N8PEV5_9BURK</name>
<reference evidence="2 3" key="1">
    <citation type="submission" date="2018-08" db="EMBL/GenBank/DDBJ databases">
        <title>Comparative analysis of Burkholderia isolates from Puerto Rico.</title>
        <authorList>
            <person name="Hall C."/>
            <person name="Sahl J."/>
            <person name="Wagner D."/>
        </authorList>
    </citation>
    <scope>NUCLEOTIDE SEQUENCE [LARGE SCALE GENOMIC DNA]</scope>
    <source>
        <strain evidence="2 3">Bp9025</strain>
    </source>
</reference>
<protein>
    <recommendedName>
        <fullName evidence="4">MFS transporter</fullName>
    </recommendedName>
</protein>
<organism evidence="2 3">
    <name type="scientific">Burkholderia contaminans</name>
    <dbReference type="NCBI Taxonomy" id="488447"/>
    <lineage>
        <taxon>Bacteria</taxon>
        <taxon>Pseudomonadati</taxon>
        <taxon>Pseudomonadota</taxon>
        <taxon>Betaproteobacteria</taxon>
        <taxon>Burkholderiales</taxon>
        <taxon>Burkholderiaceae</taxon>
        <taxon>Burkholderia</taxon>
        <taxon>Burkholderia cepacia complex</taxon>
    </lineage>
</organism>
<evidence type="ECO:0000256" key="1">
    <source>
        <dbReference type="SAM" id="Phobius"/>
    </source>
</evidence>
<keyword evidence="1" id="KW-0472">Membrane</keyword>